<dbReference type="AlphaFoldDB" id="A0A1F5YTM6"/>
<evidence type="ECO:0000313" key="4">
    <source>
        <dbReference type="Proteomes" id="UP000179129"/>
    </source>
</evidence>
<dbReference type="PANTHER" id="PTHR43717">
    <property type="entry name" value="ANAEROBIC NITRIC OXIDE REDUCTASE FLAVORUBREDOXIN"/>
    <property type="match status" value="1"/>
</dbReference>
<evidence type="ECO:0000313" key="3">
    <source>
        <dbReference type="EMBL" id="OGG03433.1"/>
    </source>
</evidence>
<dbReference type="SUPFAM" id="SSF52218">
    <property type="entry name" value="Flavoproteins"/>
    <property type="match status" value="1"/>
</dbReference>
<dbReference type="GO" id="GO:0016491">
    <property type="term" value="F:oxidoreductase activity"/>
    <property type="evidence" value="ECO:0007669"/>
    <property type="project" value="InterPro"/>
</dbReference>
<organism evidence="3 4">
    <name type="scientific">Candidatus Glassbacteria bacterium RIFCSPLOWO2_12_FULL_58_11</name>
    <dbReference type="NCBI Taxonomy" id="1817867"/>
    <lineage>
        <taxon>Bacteria</taxon>
        <taxon>Candidatus Glassiibacteriota</taxon>
    </lineage>
</organism>
<dbReference type="EMBL" id="MFIX01000144">
    <property type="protein sequence ID" value="OGG03433.1"/>
    <property type="molecule type" value="Genomic_DNA"/>
</dbReference>
<accession>A0A1F5YTM6</accession>
<dbReference type="SMART" id="SM00849">
    <property type="entry name" value="Lactamase_B"/>
    <property type="match status" value="1"/>
</dbReference>
<dbReference type="STRING" id="1817867.A3F83_13230"/>
<name>A0A1F5YTM6_9BACT</name>
<dbReference type="Pfam" id="PF19583">
    <property type="entry name" value="ODP"/>
    <property type="match status" value="1"/>
</dbReference>
<dbReference type="PANTHER" id="PTHR43717:SF1">
    <property type="entry name" value="ANAEROBIC NITRIC OXIDE REDUCTASE FLAVORUBREDOXIN"/>
    <property type="match status" value="1"/>
</dbReference>
<dbReference type="InterPro" id="IPR045761">
    <property type="entry name" value="ODP_dom"/>
</dbReference>
<dbReference type="PROSITE" id="PS50902">
    <property type="entry name" value="FLAVODOXIN_LIKE"/>
    <property type="match status" value="1"/>
</dbReference>
<comment type="similarity">
    <text evidence="1">In the N-terminal section; belongs to the zinc metallo-hydrolase group 3 family.</text>
</comment>
<dbReference type="GO" id="GO:0016787">
    <property type="term" value="F:hydrolase activity"/>
    <property type="evidence" value="ECO:0007669"/>
    <property type="project" value="UniProtKB-KW"/>
</dbReference>
<comment type="caution">
    <text evidence="3">The sequence shown here is derived from an EMBL/GenBank/DDBJ whole genome shotgun (WGS) entry which is preliminary data.</text>
</comment>
<sequence>MRARKITEGVYWVGVIDPDRKLFEEITPLPDGTSYNSYLVRGKEKTALIDTVEPEFCDVLLDRLENLNVDHIDYVVSNHAEQDHSGSLPMVLERYPEARILATPRAKKMLLELLPLPEDDLGVVEDGETVDLGGRTLEFIHAPWVHWPETMFTYLREDRILFSCDLFGSHMATNDLFVKDEGRVLDTARRYYAEVMMPYSGPVRRNMEKIKDLPIISIAPSHGPVYDRPELILEAYRSWVDEVPRNLVVLPYVSMHGSTKKMVTYLTESLIEKGVRVQCFNLADTDVGRLSMAMVEAATVVFGSPNILNGMHPKVVYVAYLMNALRVKARYATIIGSFGWAEKMDEQLKALLGNLRVELLKPVLTLGLPGKEDYSALDELAAAIARNHAAVTSDWGKTQSEEVTAEGHPK</sequence>
<keyword evidence="3" id="KW-0378">Hydrolase</keyword>
<proteinExistence type="inferred from homology"/>
<dbReference type="Gene3D" id="3.60.15.10">
    <property type="entry name" value="Ribonuclease Z/Hydroxyacylglutathione hydrolase-like"/>
    <property type="match status" value="1"/>
</dbReference>
<reference evidence="3 4" key="1">
    <citation type="journal article" date="2016" name="Nat. Commun.">
        <title>Thousands of microbial genomes shed light on interconnected biogeochemical processes in an aquifer system.</title>
        <authorList>
            <person name="Anantharaman K."/>
            <person name="Brown C.T."/>
            <person name="Hug L.A."/>
            <person name="Sharon I."/>
            <person name="Castelle C.J."/>
            <person name="Probst A.J."/>
            <person name="Thomas B.C."/>
            <person name="Singh A."/>
            <person name="Wilkins M.J."/>
            <person name="Karaoz U."/>
            <person name="Brodie E.L."/>
            <person name="Williams K.H."/>
            <person name="Hubbard S.S."/>
            <person name="Banfield J.F."/>
        </authorList>
    </citation>
    <scope>NUCLEOTIDE SEQUENCE [LARGE SCALE GENOMIC DNA]</scope>
</reference>
<dbReference type="InterPro" id="IPR001279">
    <property type="entry name" value="Metallo-B-lactamas"/>
</dbReference>
<dbReference type="SUPFAM" id="SSF56281">
    <property type="entry name" value="Metallo-hydrolase/oxidoreductase"/>
    <property type="match status" value="1"/>
</dbReference>
<evidence type="ECO:0000256" key="1">
    <source>
        <dbReference type="ARBA" id="ARBA00007121"/>
    </source>
</evidence>
<dbReference type="PIRSF" id="PIRSF005243">
    <property type="entry name" value="ROO"/>
    <property type="match status" value="1"/>
</dbReference>
<gene>
    <name evidence="3" type="ORF">A3F83_13230</name>
</gene>
<protein>
    <submittedName>
        <fullName evidence="3">MBL fold hydrolase</fullName>
    </submittedName>
</protein>
<dbReference type="Gene3D" id="3.40.50.360">
    <property type="match status" value="1"/>
</dbReference>
<dbReference type="GO" id="GO:0010181">
    <property type="term" value="F:FMN binding"/>
    <property type="evidence" value="ECO:0007669"/>
    <property type="project" value="InterPro"/>
</dbReference>
<dbReference type="CDD" id="cd07709">
    <property type="entry name" value="flavodiiron_proteins_MBL-fold"/>
    <property type="match status" value="1"/>
</dbReference>
<feature type="domain" description="Flavodoxin-like" evidence="2">
    <location>
        <begin position="248"/>
        <end position="389"/>
    </location>
</feature>
<dbReference type="GO" id="GO:0046872">
    <property type="term" value="F:metal ion binding"/>
    <property type="evidence" value="ECO:0007669"/>
    <property type="project" value="InterPro"/>
</dbReference>
<dbReference type="InterPro" id="IPR029039">
    <property type="entry name" value="Flavoprotein-like_sf"/>
</dbReference>
<dbReference type="InterPro" id="IPR008254">
    <property type="entry name" value="Flavodoxin/NO_synth"/>
</dbReference>
<dbReference type="InterPro" id="IPR016440">
    <property type="entry name" value="Rubredoxin-O_OxRdtase"/>
</dbReference>
<dbReference type="InterPro" id="IPR036866">
    <property type="entry name" value="RibonucZ/Hydroxyglut_hydro"/>
</dbReference>
<evidence type="ECO:0000259" key="2">
    <source>
        <dbReference type="PROSITE" id="PS50902"/>
    </source>
</evidence>
<dbReference type="GO" id="GO:0009055">
    <property type="term" value="F:electron transfer activity"/>
    <property type="evidence" value="ECO:0007669"/>
    <property type="project" value="InterPro"/>
</dbReference>
<dbReference type="Proteomes" id="UP000179129">
    <property type="component" value="Unassembled WGS sequence"/>
</dbReference>